<evidence type="ECO:0000256" key="1">
    <source>
        <dbReference type="ARBA" id="ARBA00012452"/>
    </source>
</evidence>
<feature type="domain" description="GST N-terminal" evidence="4">
    <location>
        <begin position="18"/>
        <end position="97"/>
    </location>
</feature>
<dbReference type="Gramene" id="TraesROB_scaffold_046097_01G000100.1">
    <property type="protein sequence ID" value="TraesROB_scaffold_046097_01G000100.1"/>
    <property type="gene ID" value="TraesROB_scaffold_046097_01G000100"/>
</dbReference>
<dbReference type="Gramene" id="TraesMAC1D03G00510200.1">
    <property type="protein sequence ID" value="TraesMAC1D03G00510200.1"/>
    <property type="gene ID" value="TraesMAC1D03G00510200"/>
</dbReference>
<evidence type="ECO:0000313" key="6">
    <source>
        <dbReference type="EnsemblPlants" id="TraesCS1D02G257800.1"/>
    </source>
</evidence>
<dbReference type="SFLD" id="SFLDG01152">
    <property type="entry name" value="Main.3:_Omega-_and_Tau-like"/>
    <property type="match status" value="1"/>
</dbReference>
<dbReference type="Gene3D" id="3.40.30.10">
    <property type="entry name" value="Glutaredoxin"/>
    <property type="match status" value="1"/>
</dbReference>
<dbReference type="Gramene" id="TraesLAC1D03G00514240.1">
    <property type="protein sequence ID" value="TraesLAC1D03G00514240.1"/>
    <property type="gene ID" value="TraesLAC1D03G00514240"/>
</dbReference>
<dbReference type="Gramene" id="TraesCS1D03G0619800.1">
    <property type="protein sequence ID" value="TraesCS1D03G0619800.1.CDS"/>
    <property type="gene ID" value="TraesCS1D03G0619800"/>
</dbReference>
<evidence type="ECO:0000259" key="5">
    <source>
        <dbReference type="PROSITE" id="PS50405"/>
    </source>
</evidence>
<dbReference type="RefSeq" id="XP_044450384.1">
    <property type="nucleotide sequence ID" value="XM_044594449.1"/>
</dbReference>
<evidence type="ECO:0000256" key="3">
    <source>
        <dbReference type="ARBA" id="ARBA00047960"/>
    </source>
</evidence>
<dbReference type="GO" id="GO:0009407">
    <property type="term" value="P:toxin catabolic process"/>
    <property type="evidence" value="ECO:0007669"/>
    <property type="project" value="UniProtKB-ARBA"/>
</dbReference>
<dbReference type="Gramene" id="TraesSTA1D03G00509720.1">
    <property type="protein sequence ID" value="TraesSTA1D03G00509720.1"/>
    <property type="gene ID" value="TraesSTA1D03G00509720"/>
</dbReference>
<dbReference type="FunFam" id="3.40.30.10:FF:000197">
    <property type="entry name" value="Glutathione S-transferase U10"/>
    <property type="match status" value="1"/>
</dbReference>
<dbReference type="CDD" id="cd03185">
    <property type="entry name" value="GST_C_Tau"/>
    <property type="match status" value="1"/>
</dbReference>
<dbReference type="InterPro" id="IPR036282">
    <property type="entry name" value="Glutathione-S-Trfase_C_sf"/>
</dbReference>
<dbReference type="EnsemblPlants" id="TraesCS1D02G257800.1">
    <property type="protein sequence ID" value="TraesCS1D02G257800.1"/>
    <property type="gene ID" value="TraesCS1D02G257800"/>
</dbReference>
<comment type="catalytic activity">
    <reaction evidence="3">
        <text>RX + glutathione = an S-substituted glutathione + a halide anion + H(+)</text>
        <dbReference type="Rhea" id="RHEA:16437"/>
        <dbReference type="ChEBI" id="CHEBI:15378"/>
        <dbReference type="ChEBI" id="CHEBI:16042"/>
        <dbReference type="ChEBI" id="CHEBI:17792"/>
        <dbReference type="ChEBI" id="CHEBI:57925"/>
        <dbReference type="ChEBI" id="CHEBI:90779"/>
        <dbReference type="EC" id="2.5.1.18"/>
    </reaction>
</comment>
<dbReference type="OrthoDB" id="4951845at2759"/>
<dbReference type="Proteomes" id="UP000019116">
    <property type="component" value="Chromosome 1D"/>
</dbReference>
<dbReference type="Gramene" id="TraesJUL1D03G00513950.1">
    <property type="protein sequence ID" value="TraesJUL1D03G00513950.1"/>
    <property type="gene ID" value="TraesJUL1D03G00513950"/>
</dbReference>
<dbReference type="GO" id="GO:0006749">
    <property type="term" value="P:glutathione metabolic process"/>
    <property type="evidence" value="ECO:0000318"/>
    <property type="project" value="GO_Central"/>
</dbReference>
<dbReference type="SUPFAM" id="SSF47616">
    <property type="entry name" value="GST C-terminal domain-like"/>
    <property type="match status" value="1"/>
</dbReference>
<dbReference type="Gramene" id="TraesCAD_scaffold_112217_01G000100.1">
    <property type="protein sequence ID" value="TraesCAD_scaffold_112217_01G000100.1"/>
    <property type="gene ID" value="TraesCAD_scaffold_112217_01G000100"/>
</dbReference>
<dbReference type="Pfam" id="PF13410">
    <property type="entry name" value="GST_C_2"/>
    <property type="match status" value="1"/>
</dbReference>
<dbReference type="SFLD" id="SFLDG00358">
    <property type="entry name" value="Main_(cytGST)"/>
    <property type="match status" value="1"/>
</dbReference>
<dbReference type="SUPFAM" id="SSF52833">
    <property type="entry name" value="Thioredoxin-like"/>
    <property type="match status" value="1"/>
</dbReference>
<dbReference type="PANTHER" id="PTHR11260">
    <property type="entry name" value="GLUTATHIONE S-TRANSFERASE, GST, SUPERFAMILY, GST DOMAIN CONTAINING"/>
    <property type="match status" value="1"/>
</dbReference>
<keyword evidence="7" id="KW-1185">Reference proteome</keyword>
<dbReference type="SFLD" id="SFLDS00019">
    <property type="entry name" value="Glutathione_Transferase_(cytos"/>
    <property type="match status" value="1"/>
</dbReference>
<dbReference type="Gramene" id="TraesSYM1D03G00518030.1">
    <property type="protein sequence ID" value="TraesSYM1D03G00518030.1"/>
    <property type="gene ID" value="TraesSYM1D03G00518030"/>
</dbReference>
<reference evidence="6" key="1">
    <citation type="submission" date="2018-08" db="EMBL/GenBank/DDBJ databases">
        <authorList>
            <person name="Rossello M."/>
        </authorList>
    </citation>
    <scope>NUCLEOTIDE SEQUENCE [LARGE SCALE GENOMIC DNA]</scope>
    <source>
        <strain evidence="6">cv. Chinese Spring</strain>
    </source>
</reference>
<evidence type="ECO:0000256" key="2">
    <source>
        <dbReference type="ARBA" id="ARBA00022679"/>
    </source>
</evidence>
<sequence>MEKAAENVDAGAAAQLQLQLKLFGSWASSYTHRVQLAMRLKGLAFEYAEEDLGNKSDALLRHNPVYKKVPVLVHDGRSLAESVIILQYLDDAFPASRQLLPADAFDRAVARFWCHFGDDKLGPAVGAVFASTGEEQEAAVRQVHENLALIEAELREGAFKGRRFFGGDEVGFLDVVLGCGSYWLAVFEEVTGVQLVDAQAFPLFHAWLRDFEAQDEVRETIPSIDRLLEYARGLRQMLVAMAAGAGAGAASADAPTAAPPAAAPPAATTADIAVDI</sequence>
<dbReference type="InterPro" id="IPR010987">
    <property type="entry name" value="Glutathione-S-Trfase_C-like"/>
</dbReference>
<dbReference type="InterPro" id="IPR036249">
    <property type="entry name" value="Thioredoxin-like_sf"/>
</dbReference>
<dbReference type="PROSITE" id="PS50404">
    <property type="entry name" value="GST_NTER"/>
    <property type="match status" value="1"/>
</dbReference>
<dbReference type="Gramene" id="TraesWEE_scaffold_087000_01G000100.1">
    <property type="protein sequence ID" value="TraesWEE_scaffold_087000_01G000100.1"/>
    <property type="gene ID" value="TraesWEE_scaffold_087000_01G000100"/>
</dbReference>
<dbReference type="Pfam" id="PF13417">
    <property type="entry name" value="GST_N_3"/>
    <property type="match status" value="1"/>
</dbReference>
<dbReference type="FunFam" id="1.20.1050.10:FF:000016">
    <property type="entry name" value="Glutathione S-transferase U9"/>
    <property type="match status" value="1"/>
</dbReference>
<dbReference type="Gramene" id="TraesPARA_EIv1.0_0288130.1">
    <property type="protein sequence ID" value="TraesPARA_EIv1.0_0288130.1.CDS"/>
    <property type="gene ID" value="TraesPARA_EIv1.0_0288130"/>
</dbReference>
<dbReference type="CDD" id="cd03058">
    <property type="entry name" value="GST_N_Tau"/>
    <property type="match status" value="1"/>
</dbReference>
<dbReference type="STRING" id="4565.A0A3B5ZXL9"/>
<reference evidence="6" key="2">
    <citation type="submission" date="2018-10" db="UniProtKB">
        <authorList>
            <consortium name="EnsemblPlants"/>
        </authorList>
    </citation>
    <scope>IDENTIFICATION</scope>
</reference>
<evidence type="ECO:0000259" key="4">
    <source>
        <dbReference type="PROSITE" id="PS50404"/>
    </source>
</evidence>
<organism evidence="6">
    <name type="scientific">Triticum aestivum</name>
    <name type="common">Wheat</name>
    <dbReference type="NCBI Taxonomy" id="4565"/>
    <lineage>
        <taxon>Eukaryota</taxon>
        <taxon>Viridiplantae</taxon>
        <taxon>Streptophyta</taxon>
        <taxon>Embryophyta</taxon>
        <taxon>Tracheophyta</taxon>
        <taxon>Spermatophyta</taxon>
        <taxon>Magnoliopsida</taxon>
        <taxon>Liliopsida</taxon>
        <taxon>Poales</taxon>
        <taxon>Poaceae</taxon>
        <taxon>BOP clade</taxon>
        <taxon>Pooideae</taxon>
        <taxon>Triticodae</taxon>
        <taxon>Triticeae</taxon>
        <taxon>Triticinae</taxon>
        <taxon>Triticum</taxon>
    </lineage>
</organism>
<dbReference type="Gramene" id="TraesCS1D02G257800.1">
    <property type="protein sequence ID" value="TraesCS1D02G257800.1"/>
    <property type="gene ID" value="TraesCS1D02G257800"/>
</dbReference>
<dbReference type="InterPro" id="IPR045073">
    <property type="entry name" value="Omega/Tau-like"/>
</dbReference>
<dbReference type="PROSITE" id="PS50405">
    <property type="entry name" value="GST_CTER"/>
    <property type="match status" value="1"/>
</dbReference>
<dbReference type="SMR" id="A0A3B5ZXL9"/>
<feature type="domain" description="GST C-terminal" evidence="5">
    <location>
        <begin position="103"/>
        <end position="234"/>
    </location>
</feature>
<dbReference type="Gramene" id="TraesLDM1D03G00513660.1">
    <property type="protein sequence ID" value="TraesLDM1D03G00513660.1"/>
    <property type="gene ID" value="TraesLDM1D03G00513660"/>
</dbReference>
<dbReference type="Gramene" id="TraesARI1D03G00516750.1">
    <property type="protein sequence ID" value="TraesARI1D03G00516750.1"/>
    <property type="gene ID" value="TraesARI1D03G00516750"/>
</dbReference>
<dbReference type="PANTHER" id="PTHR11260:SF683">
    <property type="entry name" value="GLUTATHIONE TRANSFERASE"/>
    <property type="match status" value="1"/>
</dbReference>
<dbReference type="GeneID" id="123182017"/>
<dbReference type="GO" id="GO:0005737">
    <property type="term" value="C:cytoplasm"/>
    <property type="evidence" value="ECO:0000318"/>
    <property type="project" value="GO_Central"/>
</dbReference>
<dbReference type="AlphaFoldDB" id="A0A3B5ZXL9"/>
<dbReference type="Gene3D" id="1.20.1050.10">
    <property type="match status" value="1"/>
</dbReference>
<dbReference type="Gramene" id="TraesNOR1D03G00519030.1">
    <property type="protein sequence ID" value="TraesNOR1D03G00519030.1"/>
    <property type="gene ID" value="TraesNOR1D03G00519030"/>
</dbReference>
<dbReference type="Gramene" id="TraesJAG1D03G00510620.1">
    <property type="protein sequence ID" value="TraesJAG1D03G00510620.1"/>
    <property type="gene ID" value="TraesJAG1D03G00510620"/>
</dbReference>
<gene>
    <name evidence="6" type="primary">LOC123182017</name>
</gene>
<name>A0A3B5ZXL9_WHEAT</name>
<protein>
    <recommendedName>
        <fullName evidence="1">glutathione transferase</fullName>
        <ecNumber evidence="1">2.5.1.18</ecNumber>
    </recommendedName>
</protein>
<dbReference type="Gramene" id="TraesRN1D0100659400.1">
    <property type="protein sequence ID" value="TraesRN1D0100659400.1"/>
    <property type="gene ID" value="TraesRN1D0100659400"/>
</dbReference>
<dbReference type="OMA" id="HWIWALE"/>
<dbReference type="EC" id="2.5.1.18" evidence="1"/>
<dbReference type="InterPro" id="IPR045074">
    <property type="entry name" value="GST_C_Tau"/>
</dbReference>
<keyword evidence="2" id="KW-0808">Transferase</keyword>
<proteinExistence type="predicted"/>
<dbReference type="InterPro" id="IPR040079">
    <property type="entry name" value="Glutathione_S-Trfase"/>
</dbReference>
<evidence type="ECO:0000313" key="7">
    <source>
        <dbReference type="Proteomes" id="UP000019116"/>
    </source>
</evidence>
<dbReference type="Gramene" id="TraesCLE_scaffold_128602_01G000100.1">
    <property type="protein sequence ID" value="TraesCLE_scaffold_128602_01G000100.1"/>
    <property type="gene ID" value="TraesCLE_scaffold_128602_01G000100"/>
</dbReference>
<dbReference type="InterPro" id="IPR004045">
    <property type="entry name" value="Glutathione_S-Trfase_N"/>
</dbReference>
<dbReference type="GO" id="GO:0004364">
    <property type="term" value="F:glutathione transferase activity"/>
    <property type="evidence" value="ECO:0000318"/>
    <property type="project" value="GO_Central"/>
</dbReference>
<accession>A0A3B5ZXL9</accession>